<evidence type="ECO:0000256" key="4">
    <source>
        <dbReference type="ARBA" id="ARBA00029502"/>
    </source>
</evidence>
<sequence length="474" mass="50491">MSVMAKCTAILMPQVYTGVGTAEVGLTWPQVRGRFPLLFTTPPTPLLSHISGECVKHFIMPDDTSKSASIPSWQRPNKTAEESPSPTSDDAPATTASTSRQALLDQASKFLEDESIRDAPIERKVSFLESKGLSSDDIEQVLGVSRNAEPSSSSTTAEDKTQEETPSTSPSQSEATPSPPTTSPPPSNTMPRSHPAPAPTAAPRDVPPIITYPEFLFESSKPPPLVTMRSLLYTLYGAAGLGASLYGASEYLVKPMLANLTSARHELASTAETNLQKLNEKLEKTVSMIPAELTARKSKPYSDEEDDDASSITSDPTELFHRDVATQTSPEPAPVTSATGAVNSADSAAVSPSTAVNNHVSRVESITSKLREIVDSEKDASTLDDSMRTRLTELHHYCDGLIYSGPTYSTGSTYGVWNPNTSGSNDSSSMRKAEDEAIAGFRADIRGVKGALLSARNFPASRGGRLGGLPVSGR</sequence>
<evidence type="ECO:0000256" key="7">
    <source>
        <dbReference type="RuleBase" id="RU367032"/>
    </source>
</evidence>
<keyword evidence="11" id="KW-1185">Reference proteome</keyword>
<protein>
    <recommendedName>
        <fullName evidence="4 7">Peroxisomal membrane protein PEX14</fullName>
    </recommendedName>
    <alternativeName>
        <fullName evidence="5 7">Peroxin-14</fullName>
    </alternativeName>
</protein>
<comment type="caution">
    <text evidence="10">The sequence shown here is derived from an EMBL/GenBank/DDBJ whole genome shotgun (WGS) entry which is preliminary data.</text>
</comment>
<comment type="similarity">
    <text evidence="1 7">Belongs to the peroxin-14 family.</text>
</comment>
<accession>A0A9W9JG58</accession>
<feature type="compositionally biased region" description="Pro residues" evidence="8">
    <location>
        <begin position="177"/>
        <end position="200"/>
    </location>
</feature>
<dbReference type="InterPro" id="IPR036388">
    <property type="entry name" value="WH-like_DNA-bd_sf"/>
</dbReference>
<organism evidence="10 11">
    <name type="scientific">Penicillium cf. viridicatum</name>
    <dbReference type="NCBI Taxonomy" id="2972119"/>
    <lineage>
        <taxon>Eukaryota</taxon>
        <taxon>Fungi</taxon>
        <taxon>Dikarya</taxon>
        <taxon>Ascomycota</taxon>
        <taxon>Pezizomycotina</taxon>
        <taxon>Eurotiomycetes</taxon>
        <taxon>Eurotiomycetidae</taxon>
        <taxon>Eurotiales</taxon>
        <taxon>Aspergillaceae</taxon>
        <taxon>Penicillium</taxon>
    </lineage>
</organism>
<evidence type="ECO:0000256" key="1">
    <source>
        <dbReference type="ARBA" id="ARBA00005443"/>
    </source>
</evidence>
<evidence type="ECO:0000256" key="3">
    <source>
        <dbReference type="ARBA" id="ARBA00023140"/>
    </source>
</evidence>
<dbReference type="GO" id="GO:0016560">
    <property type="term" value="P:protein import into peroxisome matrix, docking"/>
    <property type="evidence" value="ECO:0007669"/>
    <property type="project" value="UniProtKB-UniRule"/>
</dbReference>
<evidence type="ECO:0000259" key="9">
    <source>
        <dbReference type="Pfam" id="PF04695"/>
    </source>
</evidence>
<comment type="function">
    <text evidence="7">Component of the PEX13-PEX14 docking complex, a translocon channel that specifically mediates the import of peroxisomal cargo proteins bound to PEX5 receptor. The PEX13-PEX14 docking complex forms a large import pore which can be opened to a diameter of about 9 nm. Mechanistically, PEX5 receptor along with cargo proteins associates with the PEX14 subunit of the PEX13-PEX14 docking complex in the cytosol, leading to the insertion of the receptor into the organelle membrane with the concomitant translocation of the cargo into the peroxisome matrix.</text>
</comment>
<dbReference type="GO" id="GO:1990429">
    <property type="term" value="C:peroxisomal importomer complex"/>
    <property type="evidence" value="ECO:0007669"/>
    <property type="project" value="TreeGrafter"/>
</dbReference>
<feature type="compositionally biased region" description="Low complexity" evidence="8">
    <location>
        <begin position="164"/>
        <end position="176"/>
    </location>
</feature>
<dbReference type="Proteomes" id="UP001150942">
    <property type="component" value="Unassembled WGS sequence"/>
</dbReference>
<reference evidence="10" key="1">
    <citation type="submission" date="2022-11" db="EMBL/GenBank/DDBJ databases">
        <authorList>
            <person name="Petersen C."/>
        </authorList>
    </citation>
    <scope>NUCLEOTIDE SEQUENCE</scope>
    <source>
        <strain evidence="10">IBT 20477</strain>
    </source>
</reference>
<dbReference type="InterPro" id="IPR025655">
    <property type="entry name" value="PEX14"/>
</dbReference>
<proteinExistence type="inferred from homology"/>
<evidence type="ECO:0000313" key="10">
    <source>
        <dbReference type="EMBL" id="KAJ5196325.1"/>
    </source>
</evidence>
<feature type="domain" description="Peroxisome membrane anchor protein Pex14p N-terminal" evidence="9">
    <location>
        <begin position="100"/>
        <end position="143"/>
    </location>
</feature>
<evidence type="ECO:0000256" key="8">
    <source>
        <dbReference type="SAM" id="MobiDB-lite"/>
    </source>
</evidence>
<gene>
    <name evidence="10" type="ORF">N7449_006804</name>
</gene>
<dbReference type="GO" id="GO:0005778">
    <property type="term" value="C:peroxisomal membrane"/>
    <property type="evidence" value="ECO:0007669"/>
    <property type="project" value="UniProtKB-SubCell"/>
</dbReference>
<feature type="region of interest" description="Disordered" evidence="8">
    <location>
        <begin position="143"/>
        <end position="205"/>
    </location>
</feature>
<evidence type="ECO:0000256" key="6">
    <source>
        <dbReference type="ARBA" id="ARBA00046271"/>
    </source>
</evidence>
<dbReference type="EMBL" id="JAPQKQ010000005">
    <property type="protein sequence ID" value="KAJ5196325.1"/>
    <property type="molecule type" value="Genomic_DNA"/>
</dbReference>
<feature type="region of interest" description="Disordered" evidence="8">
    <location>
        <begin position="65"/>
        <end position="98"/>
    </location>
</feature>
<dbReference type="Gene3D" id="1.10.10.10">
    <property type="entry name" value="Winged helix-like DNA-binding domain superfamily/Winged helix DNA-binding domain"/>
    <property type="match status" value="1"/>
</dbReference>
<evidence type="ECO:0000256" key="2">
    <source>
        <dbReference type="ARBA" id="ARBA00023010"/>
    </source>
</evidence>
<feature type="region of interest" description="Disordered" evidence="8">
    <location>
        <begin position="293"/>
        <end position="356"/>
    </location>
</feature>
<comment type="subcellular location">
    <subcellularLocation>
        <location evidence="6 7">Peroxisome membrane</location>
    </subcellularLocation>
</comment>
<keyword evidence="3 7" id="KW-0576">Peroxisome</keyword>
<keyword evidence="2" id="KW-0811">Translocation</keyword>
<dbReference type="Pfam" id="PF04695">
    <property type="entry name" value="Pex14_N"/>
    <property type="match status" value="1"/>
</dbReference>
<feature type="compositionally biased region" description="Polar residues" evidence="8">
    <location>
        <begin position="325"/>
        <end position="356"/>
    </location>
</feature>
<keyword evidence="7" id="KW-0653">Protein transport</keyword>
<reference evidence="10" key="2">
    <citation type="journal article" date="2023" name="IMA Fungus">
        <title>Comparative genomic study of the Penicillium genus elucidates a diverse pangenome and 15 lateral gene transfer events.</title>
        <authorList>
            <person name="Petersen C."/>
            <person name="Sorensen T."/>
            <person name="Nielsen M.R."/>
            <person name="Sondergaard T.E."/>
            <person name="Sorensen J.L."/>
            <person name="Fitzpatrick D.A."/>
            <person name="Frisvad J.C."/>
            <person name="Nielsen K.L."/>
        </authorList>
    </citation>
    <scope>NUCLEOTIDE SEQUENCE</scope>
    <source>
        <strain evidence="10">IBT 20477</strain>
    </source>
</reference>
<dbReference type="InterPro" id="IPR006785">
    <property type="entry name" value="Pex14_N"/>
</dbReference>
<dbReference type="PANTHER" id="PTHR23058">
    <property type="entry name" value="PEROXISOMAL MEMBRANE PROTEIN PEX14"/>
    <property type="match status" value="1"/>
</dbReference>
<name>A0A9W9JG58_9EURO</name>
<evidence type="ECO:0000256" key="5">
    <source>
        <dbReference type="ARBA" id="ARBA00029691"/>
    </source>
</evidence>
<feature type="compositionally biased region" description="Low complexity" evidence="8">
    <location>
        <begin position="83"/>
        <end position="98"/>
    </location>
</feature>
<dbReference type="OrthoDB" id="441517at2759"/>
<keyword evidence="7" id="KW-0472">Membrane</keyword>
<dbReference type="GO" id="GO:0005102">
    <property type="term" value="F:signaling receptor binding"/>
    <property type="evidence" value="ECO:0007669"/>
    <property type="project" value="TreeGrafter"/>
</dbReference>
<evidence type="ECO:0000313" key="11">
    <source>
        <dbReference type="Proteomes" id="UP001150942"/>
    </source>
</evidence>
<dbReference type="AlphaFoldDB" id="A0A9W9JG58"/>
<dbReference type="PANTHER" id="PTHR23058:SF5">
    <property type="entry name" value="PEROXISOMAL MEMBRANE PROTEIN PEX14"/>
    <property type="match status" value="1"/>
</dbReference>
<feature type="compositionally biased region" description="Polar residues" evidence="8">
    <location>
        <begin position="66"/>
        <end position="77"/>
    </location>
</feature>
<keyword evidence="7" id="KW-0813">Transport</keyword>